<keyword evidence="1" id="KW-0812">Transmembrane</keyword>
<dbReference type="EMBL" id="JXTC01000346">
    <property type="protein sequence ID" value="PON62526.1"/>
    <property type="molecule type" value="Genomic_DNA"/>
</dbReference>
<comment type="caution">
    <text evidence="2">The sequence shown here is derived from an EMBL/GenBank/DDBJ whole genome shotgun (WGS) entry which is preliminary data.</text>
</comment>
<feature type="transmembrane region" description="Helical" evidence="1">
    <location>
        <begin position="65"/>
        <end position="86"/>
    </location>
</feature>
<protein>
    <submittedName>
        <fullName evidence="2">Uncharacterized protein</fullName>
    </submittedName>
</protein>
<dbReference type="OrthoDB" id="10325642at2759"/>
<evidence type="ECO:0000313" key="3">
    <source>
        <dbReference type="Proteomes" id="UP000237000"/>
    </source>
</evidence>
<proteinExistence type="predicted"/>
<dbReference type="InParanoid" id="A0A2P5CNE1"/>
<keyword evidence="1" id="KW-1133">Transmembrane helix</keyword>
<dbReference type="AlphaFoldDB" id="A0A2P5CNE1"/>
<sequence>MKRFHKEIRVSPKEYNIKEIDANIEGDCLSIVMPKKAKSNPIFADQLISLKHLYRRAEIGKRSRAVKVIAAVSLEMALGVFLALNYSKNSSDQPSKT</sequence>
<gene>
    <name evidence="2" type="ORF">TorRG33x02_279000</name>
</gene>
<evidence type="ECO:0000313" key="2">
    <source>
        <dbReference type="EMBL" id="PON62526.1"/>
    </source>
</evidence>
<name>A0A2P5CNE1_TREOI</name>
<accession>A0A2P5CNE1</accession>
<keyword evidence="3" id="KW-1185">Reference proteome</keyword>
<evidence type="ECO:0000256" key="1">
    <source>
        <dbReference type="SAM" id="Phobius"/>
    </source>
</evidence>
<keyword evidence="1" id="KW-0472">Membrane</keyword>
<dbReference type="Proteomes" id="UP000237000">
    <property type="component" value="Unassembled WGS sequence"/>
</dbReference>
<reference evidence="3" key="1">
    <citation type="submission" date="2016-06" db="EMBL/GenBank/DDBJ databases">
        <title>Parallel loss of symbiosis genes in relatives of nitrogen-fixing non-legume Parasponia.</title>
        <authorList>
            <person name="Van Velzen R."/>
            <person name="Holmer R."/>
            <person name="Bu F."/>
            <person name="Rutten L."/>
            <person name="Van Zeijl A."/>
            <person name="Liu W."/>
            <person name="Santuari L."/>
            <person name="Cao Q."/>
            <person name="Sharma T."/>
            <person name="Shen D."/>
            <person name="Roswanjaya Y."/>
            <person name="Wardhani T."/>
            <person name="Kalhor M.S."/>
            <person name="Jansen J."/>
            <person name="Van den Hoogen J."/>
            <person name="Gungor B."/>
            <person name="Hartog M."/>
            <person name="Hontelez J."/>
            <person name="Verver J."/>
            <person name="Yang W.-C."/>
            <person name="Schijlen E."/>
            <person name="Repin R."/>
            <person name="Schilthuizen M."/>
            <person name="Schranz E."/>
            <person name="Heidstra R."/>
            <person name="Miyata K."/>
            <person name="Fedorova E."/>
            <person name="Kohlen W."/>
            <person name="Bisseling T."/>
            <person name="Smit S."/>
            <person name="Geurts R."/>
        </authorList>
    </citation>
    <scope>NUCLEOTIDE SEQUENCE [LARGE SCALE GENOMIC DNA]</scope>
    <source>
        <strain evidence="3">cv. RG33-2</strain>
    </source>
</reference>
<organism evidence="2 3">
    <name type="scientific">Trema orientale</name>
    <name type="common">Charcoal tree</name>
    <name type="synonym">Celtis orientalis</name>
    <dbReference type="NCBI Taxonomy" id="63057"/>
    <lineage>
        <taxon>Eukaryota</taxon>
        <taxon>Viridiplantae</taxon>
        <taxon>Streptophyta</taxon>
        <taxon>Embryophyta</taxon>
        <taxon>Tracheophyta</taxon>
        <taxon>Spermatophyta</taxon>
        <taxon>Magnoliopsida</taxon>
        <taxon>eudicotyledons</taxon>
        <taxon>Gunneridae</taxon>
        <taxon>Pentapetalae</taxon>
        <taxon>rosids</taxon>
        <taxon>fabids</taxon>
        <taxon>Rosales</taxon>
        <taxon>Cannabaceae</taxon>
        <taxon>Trema</taxon>
    </lineage>
</organism>